<dbReference type="KEGG" id="cge:100767067"/>
<evidence type="ECO:0000256" key="4">
    <source>
        <dbReference type="PROSITE-ProRule" id="PRU00108"/>
    </source>
</evidence>
<evidence type="ECO:0000256" key="2">
    <source>
        <dbReference type="ARBA" id="ARBA00023155"/>
    </source>
</evidence>
<reference evidence="8" key="1">
    <citation type="journal article" date="2018" name="Biotechnol. Bioeng.">
        <title>A reference genome of the Chinese hamster based on a hybrid assembly strategy.</title>
        <authorList>
            <person name="Rupp O."/>
            <person name="MacDonald M.L."/>
            <person name="Li S."/>
            <person name="Dhiman H."/>
            <person name="Polson S."/>
            <person name="Griep S."/>
            <person name="Heffner K."/>
            <person name="Hernandez I."/>
            <person name="Brinkrolf K."/>
            <person name="Jadhav V."/>
            <person name="Samoudi M."/>
            <person name="Hao H."/>
            <person name="Kingham B."/>
            <person name="Goesmann A."/>
            <person name="Betenbaugh M.J."/>
            <person name="Lewis N.E."/>
            <person name="Borth N."/>
            <person name="Lee K.H."/>
        </authorList>
    </citation>
    <scope>NUCLEOTIDE SEQUENCE [LARGE SCALE GENOMIC DNA]</scope>
    <source>
        <strain evidence="8">17A/GY</strain>
    </source>
</reference>
<dbReference type="SMART" id="SM00389">
    <property type="entry name" value="HOX"/>
    <property type="match status" value="1"/>
</dbReference>
<keyword evidence="8" id="KW-1185">Reference proteome</keyword>
<dbReference type="InterPro" id="IPR001356">
    <property type="entry name" value="HD"/>
</dbReference>
<reference evidence="8" key="2">
    <citation type="journal article" date="2020" name="Biotechnol. Bioeng.">
        <title>Chromosome-scale scaffolds for the Chinese hamster reference genome assembly to facilitate the study of the CHO epigenome.</title>
        <authorList>
            <person name="Hilliard W."/>
            <person name="MacDonald M."/>
            <person name="Lee K.H."/>
        </authorList>
    </citation>
    <scope>NUCLEOTIDE SEQUENCE [LARGE SCALE GENOMIC DNA]</scope>
    <source>
        <strain evidence="8">17A/GY</strain>
    </source>
</reference>
<name>A0A9J7GJ32_CRIGR</name>
<dbReference type="Pfam" id="PF00046">
    <property type="entry name" value="Homeodomain"/>
    <property type="match status" value="1"/>
</dbReference>
<reference evidence="9" key="3">
    <citation type="submission" date="2025-08" db="UniProtKB">
        <authorList>
            <consortium name="RefSeq"/>
        </authorList>
    </citation>
    <scope>IDENTIFICATION</scope>
    <source>
        <strain evidence="9">17A/GY</strain>
        <tissue evidence="9">Liver</tissue>
    </source>
</reference>
<feature type="region of interest" description="Disordered" evidence="6">
    <location>
        <begin position="123"/>
        <end position="210"/>
    </location>
</feature>
<accession>A0A9J7GJ32</accession>
<dbReference type="Proteomes" id="UP001108280">
    <property type="component" value="Chromosome X"/>
</dbReference>
<proteinExistence type="predicted"/>
<dbReference type="PANTHER" id="PTHR47465:SF2">
    <property type="entry name" value="HOMEOBOX PROTEIN GPBOX-RELATED"/>
    <property type="match status" value="1"/>
</dbReference>
<feature type="domain" description="Homeobox" evidence="7">
    <location>
        <begin position="206"/>
        <end position="266"/>
    </location>
</feature>
<organism evidence="8 9">
    <name type="scientific">Cricetulus griseus</name>
    <name type="common">Chinese hamster</name>
    <name type="synonym">Cricetulus barabensis griseus</name>
    <dbReference type="NCBI Taxonomy" id="10029"/>
    <lineage>
        <taxon>Eukaryota</taxon>
        <taxon>Metazoa</taxon>
        <taxon>Chordata</taxon>
        <taxon>Craniata</taxon>
        <taxon>Vertebrata</taxon>
        <taxon>Euteleostomi</taxon>
        <taxon>Mammalia</taxon>
        <taxon>Eutheria</taxon>
        <taxon>Euarchontoglires</taxon>
        <taxon>Glires</taxon>
        <taxon>Rodentia</taxon>
        <taxon>Myomorpha</taxon>
        <taxon>Muroidea</taxon>
        <taxon>Cricetidae</taxon>
        <taxon>Cricetinae</taxon>
        <taxon>Cricetulus</taxon>
    </lineage>
</organism>
<dbReference type="SUPFAM" id="SSF46689">
    <property type="entry name" value="Homeodomain-like"/>
    <property type="match status" value="1"/>
</dbReference>
<comment type="subcellular location">
    <subcellularLocation>
        <location evidence="4 5">Nucleus</location>
    </subcellularLocation>
</comment>
<dbReference type="PANTHER" id="PTHR47465">
    <property type="entry name" value="MCG113260-RELATED-RELATED"/>
    <property type="match status" value="1"/>
</dbReference>
<dbReference type="AlphaFoldDB" id="A0A9J7GJ32"/>
<dbReference type="InterPro" id="IPR009057">
    <property type="entry name" value="Homeodomain-like_sf"/>
</dbReference>
<evidence type="ECO:0000256" key="6">
    <source>
        <dbReference type="SAM" id="MobiDB-lite"/>
    </source>
</evidence>
<evidence type="ECO:0000256" key="3">
    <source>
        <dbReference type="ARBA" id="ARBA00023242"/>
    </source>
</evidence>
<dbReference type="GeneID" id="100767067"/>
<dbReference type="GO" id="GO:0005634">
    <property type="term" value="C:nucleus"/>
    <property type="evidence" value="ECO:0007669"/>
    <property type="project" value="UniProtKB-SubCell"/>
</dbReference>
<keyword evidence="1 4" id="KW-0238">DNA-binding</keyword>
<protein>
    <submittedName>
        <fullName evidence="9">Paired mesoderm homeobox protein 2 isoform X2</fullName>
    </submittedName>
</protein>
<sequence>MAVVNYGNGFPGSKKRFPSSSGGLVKSQPFRVKRQSCLAPDLKGRSFGSFGTRSDPKIPGMETRQDNCHGSNKMLGLGAAEDQEQQHGGNALVLKAEEEGGKKGLVESKLAQGELDQGELALGNLAPGKRAQKEPAQLGLAEEAAAVAEEGENREEMGGRQAGDGSSSPVAKGIQGEGGHGGCDQQQPQQEAVMPEGSRSLQAVNRRPVQRRTRFTLSQLQDLEHLFQETRYPSLRARKDLARWMGVPEADVQDWFRNRRAIFRRNGRISMLSDIIHGPPSNDA</sequence>
<evidence type="ECO:0000256" key="1">
    <source>
        <dbReference type="ARBA" id="ARBA00023125"/>
    </source>
</evidence>
<keyword evidence="2 4" id="KW-0371">Homeobox</keyword>
<feature type="region of interest" description="Disordered" evidence="6">
    <location>
        <begin position="1"/>
        <end position="74"/>
    </location>
</feature>
<evidence type="ECO:0000256" key="5">
    <source>
        <dbReference type="RuleBase" id="RU000682"/>
    </source>
</evidence>
<dbReference type="GO" id="GO:0003677">
    <property type="term" value="F:DNA binding"/>
    <property type="evidence" value="ECO:0007669"/>
    <property type="project" value="UniProtKB-UniRule"/>
</dbReference>
<feature type="DNA-binding region" description="Homeobox" evidence="4">
    <location>
        <begin position="208"/>
        <end position="267"/>
    </location>
</feature>
<dbReference type="OrthoDB" id="9628172at2759"/>
<dbReference type="PROSITE" id="PS50071">
    <property type="entry name" value="HOMEOBOX_2"/>
    <property type="match status" value="1"/>
</dbReference>
<gene>
    <name evidence="9" type="primary">LOC100767067</name>
</gene>
<keyword evidence="3 4" id="KW-0539">Nucleus</keyword>
<evidence type="ECO:0000313" key="8">
    <source>
        <dbReference type="Proteomes" id="UP001108280"/>
    </source>
</evidence>
<dbReference type="RefSeq" id="XP_027287736.1">
    <property type="nucleotide sequence ID" value="XM_027431935.2"/>
</dbReference>
<dbReference type="CDD" id="cd00086">
    <property type="entry name" value="homeodomain"/>
    <property type="match status" value="1"/>
</dbReference>
<evidence type="ECO:0000313" key="9">
    <source>
        <dbReference type="RefSeq" id="XP_027287736.1"/>
    </source>
</evidence>
<evidence type="ECO:0000259" key="7">
    <source>
        <dbReference type="PROSITE" id="PS50071"/>
    </source>
</evidence>
<dbReference type="Gene3D" id="1.10.10.60">
    <property type="entry name" value="Homeodomain-like"/>
    <property type="match status" value="1"/>
</dbReference>
<feature type="compositionally biased region" description="Low complexity" evidence="6">
    <location>
        <begin position="134"/>
        <end position="148"/>
    </location>
</feature>